<feature type="transmembrane region" description="Helical" evidence="2">
    <location>
        <begin position="525"/>
        <end position="545"/>
    </location>
</feature>
<dbReference type="Proteomes" id="UP000030754">
    <property type="component" value="Unassembled WGS sequence"/>
</dbReference>
<dbReference type="OrthoDB" id="347013at2759"/>
<feature type="region of interest" description="Disordered" evidence="1">
    <location>
        <begin position="646"/>
        <end position="670"/>
    </location>
</feature>
<evidence type="ECO:0000313" key="3">
    <source>
        <dbReference type="EMBL" id="CDJ66361.1"/>
    </source>
</evidence>
<feature type="compositionally biased region" description="Low complexity" evidence="1">
    <location>
        <begin position="188"/>
        <end position="214"/>
    </location>
</feature>
<gene>
    <name evidence="3" type="ORF">ENH_00019320</name>
</gene>
<dbReference type="RefSeq" id="XP_013434829.1">
    <property type="nucleotide sequence ID" value="XM_013579375.1"/>
</dbReference>
<feature type="transmembrane region" description="Helical" evidence="2">
    <location>
        <begin position="467"/>
        <end position="489"/>
    </location>
</feature>
<reference evidence="3" key="2">
    <citation type="submission" date="2013-10" db="EMBL/GenBank/DDBJ databases">
        <authorList>
            <person name="Aslett M."/>
        </authorList>
    </citation>
    <scope>NUCLEOTIDE SEQUENCE [LARGE SCALE GENOMIC DNA]</scope>
    <source>
        <strain evidence="3">Houghton</strain>
    </source>
</reference>
<feature type="transmembrane region" description="Helical" evidence="2">
    <location>
        <begin position="342"/>
        <end position="362"/>
    </location>
</feature>
<dbReference type="AlphaFoldDB" id="U6MQR3"/>
<keyword evidence="2" id="KW-1133">Transmembrane helix</keyword>
<feature type="compositionally biased region" description="Low complexity" evidence="1">
    <location>
        <begin position="20"/>
        <end position="36"/>
    </location>
</feature>
<evidence type="ECO:0000256" key="1">
    <source>
        <dbReference type="SAM" id="MobiDB-lite"/>
    </source>
</evidence>
<feature type="transmembrane region" description="Helical" evidence="2">
    <location>
        <begin position="557"/>
        <end position="579"/>
    </location>
</feature>
<feature type="transmembrane region" description="Helical" evidence="2">
    <location>
        <begin position="613"/>
        <end position="637"/>
    </location>
</feature>
<dbReference type="GeneID" id="25472105"/>
<sequence>MSSSFSIEISRDDFPHRGASRSSKQSSRRNNSSSVSHEFDVTPSEPFYPESGRAGQRGRWQPMARGDAPTPGGSENEASVSSAPASASPSAGPSGCSVDVTQQQQQKLKQQQHRQRQLQQQEGEGVCYVDQSRSEADDVQSSFASGEAYDRSCQPEHPVNTNDEAPWENMQLAPLAIEGSVASGGGASRALGSAGRASPPGAAAGSSALLRRASTTGGRGPTRQRSGRKQEGILKRPTEKWTLAQSSMGEDVVIGQRGSKLWLAPGSVLWRFFLCALALRIGSSLALLVIVLTTLERMGRAVSCVDMSKCSGGGGILAFPILLRALPNFGIGVMAYESITGSLVAGLVLMLLPMAGNCYFTCQALLKGTRKAYLDEVKVTTCCTAWVGACVGVFIPVVFLTYQFCDLERFDVNGSLRPDSASIGAASVNMCNQLGLSCACLGVAILCACSTGLLVFQRYSRLWAAQLGLGCVKFMLAGYLLCSTIMLGGQSNQMMLETMDTAVHTGGLQSPMVVQMGLFFAALKWGGYILAVSNMASGAFTVWMAHLRSHLLSCTNMLINFVFFFTNAVSFFAMTFEFATLNVVCDYPMYPMQQTERAAAEAAFFCTIRPHFIFLWLLVALLSVVRLVELLVSALLFHREFCSAKMPKPGAPPSAPSIDSLPPKWGSRNR</sequence>
<feature type="transmembrane region" description="Helical" evidence="2">
    <location>
        <begin position="316"/>
        <end position="336"/>
    </location>
</feature>
<accession>U6MQR3</accession>
<feature type="compositionally biased region" description="Low complexity" evidence="1">
    <location>
        <begin position="78"/>
        <end position="109"/>
    </location>
</feature>
<name>U6MQR3_9EIME</name>
<reference evidence="3" key="1">
    <citation type="submission" date="2013-10" db="EMBL/GenBank/DDBJ databases">
        <title>Genomic analysis of the causative agents of coccidiosis in chickens.</title>
        <authorList>
            <person name="Reid A.J."/>
            <person name="Blake D."/>
            <person name="Billington K."/>
            <person name="Browne H."/>
            <person name="Dunn M."/>
            <person name="Hung S."/>
            <person name="Kawahara F."/>
            <person name="Miranda-Saavedra D."/>
            <person name="Mourier T."/>
            <person name="Nagra H."/>
            <person name="Otto T.D."/>
            <person name="Rawlings N."/>
            <person name="Sanchez A."/>
            <person name="Sanders M."/>
            <person name="Subramaniam C."/>
            <person name="Tay Y."/>
            <person name="Dear P."/>
            <person name="Doerig C."/>
            <person name="Gruber A."/>
            <person name="Parkinson J."/>
            <person name="Shirley M."/>
            <person name="Wan K.L."/>
            <person name="Berriman M."/>
            <person name="Tomley F."/>
            <person name="Pain A."/>
        </authorList>
    </citation>
    <scope>NUCLEOTIDE SEQUENCE [LARGE SCALE GENOMIC DNA]</scope>
    <source>
        <strain evidence="3">Houghton</strain>
    </source>
</reference>
<feature type="region of interest" description="Disordered" evidence="1">
    <location>
        <begin position="184"/>
        <end position="236"/>
    </location>
</feature>
<keyword evidence="2" id="KW-0472">Membrane</keyword>
<keyword evidence="4" id="KW-1185">Reference proteome</keyword>
<feature type="region of interest" description="Disordered" evidence="1">
    <location>
        <begin position="1"/>
        <end position="162"/>
    </location>
</feature>
<evidence type="ECO:0000313" key="4">
    <source>
        <dbReference type="Proteomes" id="UP000030754"/>
    </source>
</evidence>
<evidence type="ECO:0000256" key="2">
    <source>
        <dbReference type="SAM" id="Phobius"/>
    </source>
</evidence>
<proteinExistence type="predicted"/>
<feature type="transmembrane region" description="Helical" evidence="2">
    <location>
        <begin position="269"/>
        <end position="295"/>
    </location>
</feature>
<keyword evidence="2" id="KW-0812">Transmembrane</keyword>
<dbReference type="EMBL" id="HG723559">
    <property type="protein sequence ID" value="CDJ66361.1"/>
    <property type="molecule type" value="Genomic_DNA"/>
</dbReference>
<dbReference type="VEuPathDB" id="ToxoDB:ENH_00019320"/>
<feature type="transmembrane region" description="Helical" evidence="2">
    <location>
        <begin position="434"/>
        <end position="455"/>
    </location>
</feature>
<organism evidence="3 4">
    <name type="scientific">Eimeria necatrix</name>
    <dbReference type="NCBI Taxonomy" id="51315"/>
    <lineage>
        <taxon>Eukaryota</taxon>
        <taxon>Sar</taxon>
        <taxon>Alveolata</taxon>
        <taxon>Apicomplexa</taxon>
        <taxon>Conoidasida</taxon>
        <taxon>Coccidia</taxon>
        <taxon>Eucoccidiorida</taxon>
        <taxon>Eimeriorina</taxon>
        <taxon>Eimeriidae</taxon>
        <taxon>Eimeria</taxon>
    </lineage>
</organism>
<feature type="transmembrane region" description="Helical" evidence="2">
    <location>
        <begin position="383"/>
        <end position="404"/>
    </location>
</feature>
<protein>
    <submittedName>
        <fullName evidence="3">Uncharacterized protein</fullName>
    </submittedName>
</protein>